<protein>
    <submittedName>
        <fullName evidence="2">Uncharacterized protein</fullName>
    </submittedName>
</protein>
<dbReference type="RefSeq" id="XP_016209822.1">
    <property type="nucleotide sequence ID" value="XM_016362374.1"/>
</dbReference>
<dbReference type="Proteomes" id="UP000053259">
    <property type="component" value="Unassembled WGS sequence"/>
</dbReference>
<accession>A0A0D1ZZY6</accession>
<dbReference type="InParanoid" id="A0A0D1ZZY6"/>
<dbReference type="AlphaFoldDB" id="A0A0D1ZZY6"/>
<feature type="compositionally biased region" description="Basic residues" evidence="1">
    <location>
        <begin position="180"/>
        <end position="190"/>
    </location>
</feature>
<feature type="region of interest" description="Disordered" evidence="1">
    <location>
        <begin position="167"/>
        <end position="271"/>
    </location>
</feature>
<reference evidence="2 3" key="1">
    <citation type="submission" date="2015-01" db="EMBL/GenBank/DDBJ databases">
        <title>The Genome Sequence of Ochroconis gallopava CBS43764.</title>
        <authorList>
            <consortium name="The Broad Institute Genomics Platform"/>
            <person name="Cuomo C."/>
            <person name="de Hoog S."/>
            <person name="Gorbushina A."/>
            <person name="Stielow B."/>
            <person name="Teixiera M."/>
            <person name="Abouelleil A."/>
            <person name="Chapman S.B."/>
            <person name="Priest M."/>
            <person name="Young S.K."/>
            <person name="Wortman J."/>
            <person name="Nusbaum C."/>
            <person name="Birren B."/>
        </authorList>
    </citation>
    <scope>NUCLEOTIDE SEQUENCE [LARGE SCALE GENOMIC DNA]</scope>
    <source>
        <strain evidence="2 3">CBS 43764</strain>
    </source>
</reference>
<name>A0A0D1ZZY6_9PEZI</name>
<evidence type="ECO:0000313" key="2">
    <source>
        <dbReference type="EMBL" id="KIV99952.1"/>
    </source>
</evidence>
<organism evidence="2 3">
    <name type="scientific">Verruconis gallopava</name>
    <dbReference type="NCBI Taxonomy" id="253628"/>
    <lineage>
        <taxon>Eukaryota</taxon>
        <taxon>Fungi</taxon>
        <taxon>Dikarya</taxon>
        <taxon>Ascomycota</taxon>
        <taxon>Pezizomycotina</taxon>
        <taxon>Dothideomycetes</taxon>
        <taxon>Pleosporomycetidae</taxon>
        <taxon>Venturiales</taxon>
        <taxon>Sympoventuriaceae</taxon>
        <taxon>Verruconis</taxon>
    </lineage>
</organism>
<feature type="compositionally biased region" description="Basic and acidic residues" evidence="1">
    <location>
        <begin position="240"/>
        <end position="260"/>
    </location>
</feature>
<keyword evidence="3" id="KW-1185">Reference proteome</keyword>
<proteinExistence type="predicted"/>
<evidence type="ECO:0000256" key="1">
    <source>
        <dbReference type="SAM" id="MobiDB-lite"/>
    </source>
</evidence>
<sequence length="271" mass="30513">MHVRMGYDRVSEQNIALILAQATSHVPFAIDALEVSRCRSDEMKRKMLKLRKHHSQVRAYILAQAHCKASTGSVHTACAPEALSEQSTEQLLDKLRSPWNRMTPAHRGHVHSQVDDIFYRPQPVAQRRQMHPALRRVVEVTKALERYNEYARKQIMQLEEGRQALQASGRAAEEMPAASKKLKARQRRRSRSEQCARPGSPLASSSSEYRVEPLAPSPVDGIHCLPLPTPTQSYLSGESVVDRSRDPRLRGQRRGGREGLDVVNTKAQCAS</sequence>
<dbReference type="HOGENOM" id="CLU_1027459_0_0_1"/>
<gene>
    <name evidence="2" type="ORF">PV09_08467</name>
</gene>
<evidence type="ECO:0000313" key="3">
    <source>
        <dbReference type="Proteomes" id="UP000053259"/>
    </source>
</evidence>
<dbReference type="VEuPathDB" id="FungiDB:PV09_08467"/>
<dbReference type="GeneID" id="27316440"/>
<dbReference type="EMBL" id="KN847569">
    <property type="protein sequence ID" value="KIV99952.1"/>
    <property type="molecule type" value="Genomic_DNA"/>
</dbReference>